<accession>A0A1W7HGW4</accession>
<proteinExistence type="evidence at transcript level"/>
<organism evidence="1">
    <name type="scientific">Bombyx mori</name>
    <name type="common">Silk moth</name>
    <dbReference type="NCBI Taxonomy" id="7091"/>
    <lineage>
        <taxon>Eukaryota</taxon>
        <taxon>Metazoa</taxon>
        <taxon>Ecdysozoa</taxon>
        <taxon>Arthropoda</taxon>
        <taxon>Hexapoda</taxon>
        <taxon>Insecta</taxon>
        <taxon>Pterygota</taxon>
        <taxon>Neoptera</taxon>
        <taxon>Endopterygota</taxon>
        <taxon>Lepidoptera</taxon>
        <taxon>Glossata</taxon>
        <taxon>Ditrysia</taxon>
        <taxon>Bombycoidea</taxon>
        <taxon>Bombycidae</taxon>
        <taxon>Bombycinae</taxon>
        <taxon>Bombyx</taxon>
    </lineage>
</organism>
<dbReference type="AlphaFoldDB" id="A0A1W7HGW4"/>
<evidence type="ECO:0000313" key="1">
    <source>
        <dbReference type="EMBL" id="BAX36486.1"/>
    </source>
</evidence>
<sequence length="16" mass="1925">MTMTELSRGKERRSRS</sequence>
<dbReference type="EMBL" id="LC200425">
    <property type="protein sequence ID" value="BAX36486.1"/>
    <property type="molecule type" value="mRNA"/>
</dbReference>
<name>A0A1W7HGW4_BOMMO</name>
<protein>
    <submittedName>
        <fullName evidence="1">Uncharacterized protein</fullName>
    </submittedName>
</protein>
<reference evidence="1" key="1">
    <citation type="submission" date="2016-12" db="EMBL/GenBank/DDBJ databases">
        <title>A larval translucent mutant, otm, of the silkworm Bombyx mori is caused by a mutation of the gene orthologous to mouse muted coding for a subunit of biogenesis of lysosome-related organelles complexe-1 (BLOC-1).</title>
        <authorList>
            <person name="Zhang H."/>
            <person name="Kiuchi T."/>
            <person name="Wang L."/>
            <person name="Kawamoto M."/>
            <person name="Suzuki Y."/>
            <person name="Sugano S."/>
            <person name="Banno Y."/>
            <person name="Katsuma S."/>
            <person name="Shimada T."/>
        </authorList>
    </citation>
    <scope>NUCLEOTIDE SEQUENCE</scope>
    <source>
        <strain evidence="1">O26</strain>
    </source>
</reference>